<gene>
    <name evidence="3" type="ORF">DSY96_05365</name>
</gene>
<proteinExistence type="inferred from homology"/>
<evidence type="ECO:0000313" key="3">
    <source>
        <dbReference type="EMBL" id="RTZ85078.1"/>
    </source>
</evidence>
<evidence type="ECO:0000259" key="2">
    <source>
        <dbReference type="Pfam" id="PF02678"/>
    </source>
</evidence>
<protein>
    <submittedName>
        <fullName evidence="3">Pirin family protein</fullName>
    </submittedName>
</protein>
<feature type="domain" description="Pirin N-terminal" evidence="2">
    <location>
        <begin position="33"/>
        <end position="73"/>
    </location>
</feature>
<sequence length="73" mass="8426">MIQEKQIIKIVLPREKHWVGDGFYVSSIFSMHSEDNKHISPFLLLDHAAPKYFPPTDQKLGVGEHPHRGFETV</sequence>
<dbReference type="InterPro" id="IPR003829">
    <property type="entry name" value="Pirin_N_dom"/>
</dbReference>
<reference evidence="3 4" key="1">
    <citation type="submission" date="2018-06" db="EMBL/GenBank/DDBJ databases">
        <title>Combined omics and stable isotope probing to characterize newly discovered Mariana Back-Arc vent microbial communities.</title>
        <authorList>
            <person name="Trembath-Reichert E."/>
            <person name="Huber J.A."/>
        </authorList>
    </citation>
    <scope>NUCLEOTIDE SEQUENCE [LARGE SCALE GENOMIC DNA]</scope>
    <source>
        <strain evidence="3">MAG 58</strain>
    </source>
</reference>
<dbReference type="Gene3D" id="2.60.120.10">
    <property type="entry name" value="Jelly Rolls"/>
    <property type="match status" value="1"/>
</dbReference>
<evidence type="ECO:0000313" key="4">
    <source>
        <dbReference type="Proteomes" id="UP000287917"/>
    </source>
</evidence>
<comment type="similarity">
    <text evidence="1">Belongs to the pirin family.</text>
</comment>
<comment type="caution">
    <text evidence="3">The sequence shown here is derived from an EMBL/GenBank/DDBJ whole genome shotgun (WGS) entry which is preliminary data.</text>
</comment>
<feature type="non-terminal residue" evidence="3">
    <location>
        <position position="73"/>
    </location>
</feature>
<dbReference type="AlphaFoldDB" id="A0A432GNH5"/>
<dbReference type="PANTHER" id="PTHR43594">
    <property type="entry name" value="QUERCETIN 2,3-DIOXYGENASE"/>
    <property type="match status" value="1"/>
</dbReference>
<dbReference type="InterPro" id="IPR053186">
    <property type="entry name" value="QDO-related"/>
</dbReference>
<evidence type="ECO:0000256" key="1">
    <source>
        <dbReference type="RuleBase" id="RU003457"/>
    </source>
</evidence>
<dbReference type="PANTHER" id="PTHR43594:SF1">
    <property type="entry name" value="QUERCETIN 2,3-DIOXYGENASE PA2418-RELATED"/>
    <property type="match status" value="1"/>
</dbReference>
<dbReference type="EMBL" id="QNZK01000184">
    <property type="protein sequence ID" value="RTZ85078.1"/>
    <property type="molecule type" value="Genomic_DNA"/>
</dbReference>
<dbReference type="Proteomes" id="UP000287917">
    <property type="component" value="Unassembled WGS sequence"/>
</dbReference>
<name>A0A432GNH5_9DELT</name>
<dbReference type="InterPro" id="IPR014710">
    <property type="entry name" value="RmlC-like_jellyroll"/>
</dbReference>
<accession>A0A432GNH5</accession>
<dbReference type="SUPFAM" id="SSF51182">
    <property type="entry name" value="RmlC-like cupins"/>
    <property type="match status" value="1"/>
</dbReference>
<dbReference type="InterPro" id="IPR011051">
    <property type="entry name" value="RmlC_Cupin_sf"/>
</dbReference>
<organism evidence="3 4">
    <name type="scientific">SAR324 cluster bacterium</name>
    <dbReference type="NCBI Taxonomy" id="2024889"/>
    <lineage>
        <taxon>Bacteria</taxon>
        <taxon>Deltaproteobacteria</taxon>
        <taxon>SAR324 cluster</taxon>
    </lineage>
</organism>
<dbReference type="Pfam" id="PF02678">
    <property type="entry name" value="Pirin"/>
    <property type="match status" value="1"/>
</dbReference>